<dbReference type="OrthoDB" id="9836661at2"/>
<evidence type="ECO:0000313" key="2">
    <source>
        <dbReference type="Proteomes" id="UP000293291"/>
    </source>
</evidence>
<gene>
    <name evidence="1" type="ORF">EUA07_21020</name>
</gene>
<accession>A0A4Q2S690</accession>
<dbReference type="Proteomes" id="UP000293291">
    <property type="component" value="Unassembled WGS sequence"/>
</dbReference>
<dbReference type="RefSeq" id="WP_129457147.1">
    <property type="nucleotide sequence ID" value="NZ_JACXYX010000013.1"/>
</dbReference>
<name>A0A4Q2S690_9ACTN</name>
<keyword evidence="2" id="KW-1185">Reference proteome</keyword>
<evidence type="ECO:0000313" key="1">
    <source>
        <dbReference type="EMBL" id="RYB96890.1"/>
    </source>
</evidence>
<dbReference type="AlphaFoldDB" id="A0A4Q2S690"/>
<comment type="caution">
    <text evidence="1">The sequence shown here is derived from an EMBL/GenBank/DDBJ whole genome shotgun (WGS) entry which is preliminary data.</text>
</comment>
<sequence>MVGSESTSKDVQTSLSVFAGVSNSDDLGSTDGLRNGGPPYVDVSTRLVRYCQQLADVYLAFWGLTQQPISHESFLGFRAALFQYLGPREDTPLQLQEIFDAYADPIFKTRVVHAATRWAIAHEMAHAVATRPVRKRYEALIRPLWPTLDEEWRGASAAARTSYQDEIACDLLAVDFVLDSPFGRDDVMTQAGGSLLVLMATIWDGWLTDASATSMSHPSPTLRFHIVSQYWLTKFADRSTWESAQAPGPLAVLDHAMWTVFERWSAGEYGLARSGDVWRDDYFAKLDELVEAIPSVTADTIYAMHSDGGISRVQNR</sequence>
<proteinExistence type="predicted"/>
<organism evidence="1 2">
    <name type="scientific">Nocardioides ganghwensis</name>
    <dbReference type="NCBI Taxonomy" id="252230"/>
    <lineage>
        <taxon>Bacteria</taxon>
        <taxon>Bacillati</taxon>
        <taxon>Actinomycetota</taxon>
        <taxon>Actinomycetes</taxon>
        <taxon>Propionibacteriales</taxon>
        <taxon>Nocardioidaceae</taxon>
        <taxon>Nocardioides</taxon>
    </lineage>
</organism>
<dbReference type="EMBL" id="SDWU01000038">
    <property type="protein sequence ID" value="RYB96890.1"/>
    <property type="molecule type" value="Genomic_DNA"/>
</dbReference>
<protein>
    <submittedName>
        <fullName evidence="1">Uncharacterized protein</fullName>
    </submittedName>
</protein>
<reference evidence="1 2" key="1">
    <citation type="submission" date="2019-01" db="EMBL/GenBank/DDBJ databases">
        <title>Novel species of Nocardioides.</title>
        <authorList>
            <person name="Liu Q."/>
            <person name="Xin Y.-H."/>
        </authorList>
    </citation>
    <scope>NUCLEOTIDE SEQUENCE [LARGE SCALE GENOMIC DNA]</scope>
    <source>
        <strain evidence="1 2">CGMCC 4.6875</strain>
    </source>
</reference>